<dbReference type="Pfam" id="PF01590">
    <property type="entry name" value="GAF"/>
    <property type="match status" value="1"/>
</dbReference>
<dbReference type="InterPro" id="IPR036457">
    <property type="entry name" value="PPM-type-like_dom_sf"/>
</dbReference>
<feature type="domain" description="GAF" evidence="1">
    <location>
        <begin position="29"/>
        <end position="177"/>
    </location>
</feature>
<evidence type="ECO:0000259" key="1">
    <source>
        <dbReference type="SMART" id="SM00065"/>
    </source>
</evidence>
<comment type="caution">
    <text evidence="3">The sequence shown here is derived from an EMBL/GenBank/DDBJ whole genome shotgun (WGS) entry which is preliminary data.</text>
</comment>
<dbReference type="RefSeq" id="WP_192039181.1">
    <property type="nucleotide sequence ID" value="NZ_JACYWE010000005.1"/>
</dbReference>
<dbReference type="AlphaFoldDB" id="A0A927PML0"/>
<dbReference type="SUPFAM" id="SSF55781">
    <property type="entry name" value="GAF domain-like"/>
    <property type="match status" value="1"/>
</dbReference>
<dbReference type="SMART" id="SM00065">
    <property type="entry name" value="GAF"/>
    <property type="match status" value="1"/>
</dbReference>
<evidence type="ECO:0000313" key="4">
    <source>
        <dbReference type="Proteomes" id="UP000642993"/>
    </source>
</evidence>
<evidence type="ECO:0000259" key="2">
    <source>
        <dbReference type="SMART" id="SM00331"/>
    </source>
</evidence>
<dbReference type="InterPro" id="IPR001932">
    <property type="entry name" value="PPM-type_phosphatase-like_dom"/>
</dbReference>
<dbReference type="InterPro" id="IPR029016">
    <property type="entry name" value="GAF-like_dom_sf"/>
</dbReference>
<accession>A0A927PML0</accession>
<sequence length="414" mass="43993">MTSFATEIPQDVDRRRVRAVEQLNLLDTPREDRFDHITRIARRVFNVPMSTVSLIDRDRQWFKSAQGLDLVEVPRDMTICQTTIARSYTRPTDPALIVTDASEVAQFASLPGVGGEDGIRFYAGFPLYGPGGHPVGVFCIYDTRPRTLDAQELDAFKDVAAWAQRELERSEDLVRAAEVQRELLPAGNLAVDGYDIAGACVPAYAVGGDFYDHYRTRRGVIVSVCDLMGKGMGAAILAASVRSALRGVSRALDAATAETDLAWVMGAAAAQLADDFDRTARFATVFHALLDPATGVVEYVDAGHGLAAVRKADGTVQRLAAGGLPLGVAVDGGWQSQRVTLEPGDMLVVCSDGILDLIDESGTNASAVLPLLASQAGGPGQLVASARGLARSAAPIDDVTIIAVRRAADSGGEP</sequence>
<dbReference type="Proteomes" id="UP000642993">
    <property type="component" value="Unassembled WGS sequence"/>
</dbReference>
<dbReference type="InterPro" id="IPR003018">
    <property type="entry name" value="GAF"/>
</dbReference>
<dbReference type="Gene3D" id="3.30.450.40">
    <property type="match status" value="1"/>
</dbReference>
<name>A0A927PML0_9ACTN</name>
<dbReference type="SMART" id="SM00331">
    <property type="entry name" value="PP2C_SIG"/>
    <property type="match status" value="1"/>
</dbReference>
<dbReference type="Gene3D" id="3.60.40.10">
    <property type="entry name" value="PPM-type phosphatase domain"/>
    <property type="match status" value="1"/>
</dbReference>
<gene>
    <name evidence="3" type="ORF">HT102_09435</name>
</gene>
<feature type="domain" description="PPM-type phosphatase" evidence="2">
    <location>
        <begin position="191"/>
        <end position="406"/>
    </location>
</feature>
<dbReference type="PANTHER" id="PTHR43102:SF2">
    <property type="entry name" value="GAF DOMAIN-CONTAINING PROTEIN"/>
    <property type="match status" value="1"/>
</dbReference>
<protein>
    <submittedName>
        <fullName evidence="3">SpoIIE family protein phosphatase</fullName>
    </submittedName>
</protein>
<dbReference type="EMBL" id="JACYWE010000005">
    <property type="protein sequence ID" value="MBD8506707.1"/>
    <property type="molecule type" value="Genomic_DNA"/>
</dbReference>
<reference evidence="3" key="1">
    <citation type="submission" date="2020-09" db="EMBL/GenBank/DDBJ databases">
        <title>Hoyosella lacisalsi sp. nov., a halotolerant actinobacterium isolated from soil of Lake Gudzhirganskoe.</title>
        <authorList>
            <person name="Yang Q."/>
            <person name="Guo P.Y."/>
            <person name="Liu S.W."/>
            <person name="Li F.N."/>
            <person name="Sun C.H."/>
        </authorList>
    </citation>
    <scope>NUCLEOTIDE SEQUENCE</scope>
    <source>
        <strain evidence="3">G463</strain>
    </source>
</reference>
<evidence type="ECO:0000313" key="3">
    <source>
        <dbReference type="EMBL" id="MBD8506707.1"/>
    </source>
</evidence>
<dbReference type="Pfam" id="PF07228">
    <property type="entry name" value="SpoIIE"/>
    <property type="match status" value="1"/>
</dbReference>
<proteinExistence type="predicted"/>
<organism evidence="3 4">
    <name type="scientific">Lolliginicoccus lacisalsi</name>
    <dbReference type="NCBI Taxonomy" id="2742202"/>
    <lineage>
        <taxon>Bacteria</taxon>
        <taxon>Bacillati</taxon>
        <taxon>Actinomycetota</taxon>
        <taxon>Actinomycetes</taxon>
        <taxon>Mycobacteriales</taxon>
        <taxon>Hoyosellaceae</taxon>
        <taxon>Lolliginicoccus</taxon>
    </lineage>
</organism>
<dbReference type="PANTHER" id="PTHR43102">
    <property type="entry name" value="SLR1143 PROTEIN"/>
    <property type="match status" value="1"/>
</dbReference>
<keyword evidence="4" id="KW-1185">Reference proteome</keyword>
<dbReference type="SUPFAM" id="SSF81606">
    <property type="entry name" value="PP2C-like"/>
    <property type="match status" value="1"/>
</dbReference>